<reference evidence="3" key="2">
    <citation type="submission" date="2023-01" db="EMBL/GenBank/DDBJ databases">
        <authorList>
            <person name="Sun Q."/>
            <person name="Evtushenko L."/>
        </authorList>
    </citation>
    <scope>NUCLEOTIDE SEQUENCE</scope>
    <source>
        <strain evidence="3">VKM Ac-2007</strain>
    </source>
</reference>
<keyword evidence="2" id="KW-0472">Membrane</keyword>
<gene>
    <name evidence="3" type="ORF">GCM10017600_17850</name>
</gene>
<dbReference type="Proteomes" id="UP001143474">
    <property type="component" value="Unassembled WGS sequence"/>
</dbReference>
<evidence type="ECO:0000313" key="3">
    <source>
        <dbReference type="EMBL" id="GLK08380.1"/>
    </source>
</evidence>
<dbReference type="AlphaFoldDB" id="A0A9W6MC17"/>
<reference evidence="3" key="1">
    <citation type="journal article" date="2014" name="Int. J. Syst. Evol. Microbiol.">
        <title>Complete genome sequence of Corynebacterium casei LMG S-19264T (=DSM 44701T), isolated from a smear-ripened cheese.</title>
        <authorList>
            <consortium name="US DOE Joint Genome Institute (JGI-PGF)"/>
            <person name="Walter F."/>
            <person name="Albersmeier A."/>
            <person name="Kalinowski J."/>
            <person name="Ruckert C."/>
        </authorList>
    </citation>
    <scope>NUCLEOTIDE SEQUENCE</scope>
    <source>
        <strain evidence="3">VKM Ac-2007</strain>
    </source>
</reference>
<dbReference type="NCBIfam" id="NF038083">
    <property type="entry name" value="CU044_5270_fam"/>
    <property type="match status" value="1"/>
</dbReference>
<dbReference type="RefSeq" id="WP_271216875.1">
    <property type="nucleotide sequence ID" value="NZ_BAAAVD010000044.1"/>
</dbReference>
<keyword evidence="2" id="KW-1133">Transmembrane helix</keyword>
<keyword evidence="4" id="KW-1185">Reference proteome</keyword>
<evidence type="ECO:0000256" key="1">
    <source>
        <dbReference type="SAM" id="MobiDB-lite"/>
    </source>
</evidence>
<sequence length="421" mass="45058">MKRRNVLDALAAARPADLDRARGAGGGTTEPGAVWRAEGDGAVWRIGERLGEPGGSPAVGDHRTGRDRRRRPTWVGVVAAAVGTAVVIGVVALPQLSRTSSNEVRVGGSSSAGTVLDAAADRAAEQRQKPGAYWRAETVVVDEQNTGPEGDRYRIRTRNRQTEWIPRDPASSRVLVVRGLSAEPASPEDRAAWRRAGAPRPCGHDTDCRNDIAPIGGTRVLFLPAARPGDTMGMSLGTDELLGLPQDPDALRERLLSFWPAYEKRMAAWPTTLPGTSRLTKDWWLWEVAAHLMSNAPISGGTRGALYRMVARMPGVRALGRVRDVEGRPGVGIAIAGVNHGGGQDEQQVIVDESDGRLLALQNVVVRPWLLDPAYISGVAGLPAGTVYRALVYERAGWTDVPPVLPEGCTEATQDSPACVR</sequence>
<evidence type="ECO:0000256" key="2">
    <source>
        <dbReference type="SAM" id="Phobius"/>
    </source>
</evidence>
<dbReference type="InterPro" id="IPR047789">
    <property type="entry name" value="CU044_5270-like"/>
</dbReference>
<protein>
    <submittedName>
        <fullName evidence="3">Uncharacterized protein</fullName>
    </submittedName>
</protein>
<proteinExistence type="predicted"/>
<organism evidence="3 4">
    <name type="scientific">Streptosporangium carneum</name>
    <dbReference type="NCBI Taxonomy" id="47481"/>
    <lineage>
        <taxon>Bacteria</taxon>
        <taxon>Bacillati</taxon>
        <taxon>Actinomycetota</taxon>
        <taxon>Actinomycetes</taxon>
        <taxon>Streptosporangiales</taxon>
        <taxon>Streptosporangiaceae</taxon>
        <taxon>Streptosporangium</taxon>
    </lineage>
</organism>
<accession>A0A9W6MC17</accession>
<feature type="transmembrane region" description="Helical" evidence="2">
    <location>
        <begin position="73"/>
        <end position="93"/>
    </location>
</feature>
<keyword evidence="2" id="KW-0812">Transmembrane</keyword>
<name>A0A9W6MC17_9ACTN</name>
<evidence type="ECO:0000313" key="4">
    <source>
        <dbReference type="Proteomes" id="UP001143474"/>
    </source>
</evidence>
<feature type="region of interest" description="Disordered" evidence="1">
    <location>
        <begin position="48"/>
        <end position="70"/>
    </location>
</feature>
<comment type="caution">
    <text evidence="3">The sequence shown here is derived from an EMBL/GenBank/DDBJ whole genome shotgun (WGS) entry which is preliminary data.</text>
</comment>
<dbReference type="EMBL" id="BSEV01000002">
    <property type="protein sequence ID" value="GLK08380.1"/>
    <property type="molecule type" value="Genomic_DNA"/>
</dbReference>